<accession>A0AA38I285</accession>
<sequence length="116" mass="12792">MTPSAHATISPKIPTDGRGIFVYSTRRTRLAPFNGRHVWISVITDACGHLPMQLLRLEAMLTIRFGRFDSYDPIPQPVILFSYGHDTDYVVAPFIADNKLSTSGAERGIVETSGGQ</sequence>
<dbReference type="AlphaFoldDB" id="A0AA38I285"/>
<dbReference type="EMBL" id="JALNTZ010000007">
    <property type="protein sequence ID" value="KAJ3646871.1"/>
    <property type="molecule type" value="Genomic_DNA"/>
</dbReference>
<gene>
    <name evidence="1" type="ORF">Zmor_024436</name>
</gene>
<protein>
    <submittedName>
        <fullName evidence="1">Uncharacterized protein</fullName>
    </submittedName>
</protein>
<reference evidence="1" key="1">
    <citation type="journal article" date="2023" name="G3 (Bethesda)">
        <title>Whole genome assemblies of Zophobas morio and Tenebrio molitor.</title>
        <authorList>
            <person name="Kaur S."/>
            <person name="Stinson S.A."/>
            <person name="diCenzo G.C."/>
        </authorList>
    </citation>
    <scope>NUCLEOTIDE SEQUENCE</scope>
    <source>
        <strain evidence="1">QUZm001</strain>
    </source>
</reference>
<proteinExistence type="predicted"/>
<organism evidence="1 2">
    <name type="scientific">Zophobas morio</name>
    <dbReference type="NCBI Taxonomy" id="2755281"/>
    <lineage>
        <taxon>Eukaryota</taxon>
        <taxon>Metazoa</taxon>
        <taxon>Ecdysozoa</taxon>
        <taxon>Arthropoda</taxon>
        <taxon>Hexapoda</taxon>
        <taxon>Insecta</taxon>
        <taxon>Pterygota</taxon>
        <taxon>Neoptera</taxon>
        <taxon>Endopterygota</taxon>
        <taxon>Coleoptera</taxon>
        <taxon>Polyphaga</taxon>
        <taxon>Cucujiformia</taxon>
        <taxon>Tenebrionidae</taxon>
        <taxon>Zophobas</taxon>
    </lineage>
</organism>
<dbReference type="Proteomes" id="UP001168821">
    <property type="component" value="Unassembled WGS sequence"/>
</dbReference>
<name>A0AA38I285_9CUCU</name>
<evidence type="ECO:0000313" key="1">
    <source>
        <dbReference type="EMBL" id="KAJ3646871.1"/>
    </source>
</evidence>
<keyword evidence="2" id="KW-1185">Reference proteome</keyword>
<comment type="caution">
    <text evidence="1">The sequence shown here is derived from an EMBL/GenBank/DDBJ whole genome shotgun (WGS) entry which is preliminary data.</text>
</comment>
<evidence type="ECO:0000313" key="2">
    <source>
        <dbReference type="Proteomes" id="UP001168821"/>
    </source>
</evidence>